<proteinExistence type="predicted"/>
<protein>
    <recommendedName>
        <fullName evidence="1">DUF6984 domain-containing protein</fullName>
    </recommendedName>
</protein>
<accession>A0A559THL4</accession>
<dbReference type="EMBL" id="VISO01000002">
    <property type="protein sequence ID" value="TVZ74090.1"/>
    <property type="molecule type" value="Genomic_DNA"/>
</dbReference>
<evidence type="ECO:0000259" key="1">
    <source>
        <dbReference type="Pfam" id="PF22480"/>
    </source>
</evidence>
<sequence>MSTSTESWRALSEAEISIIGKLLSRDFPGRHELRMQLLSARVSPIDRQGSLQFRVVGPAAPVETRVPTEAHYFDGPDRNGGPAVHLLIHVVEGKLHELEVYKDDGTAITALPADMDLTKLHLF</sequence>
<reference evidence="2 3" key="1">
    <citation type="submission" date="2019-06" db="EMBL/GenBank/DDBJ databases">
        <title>Pac Bio to generate improved reference genome sequences for organisms with transposon mutant libraries (support for FEBA project).</title>
        <authorList>
            <person name="Blow M."/>
        </authorList>
    </citation>
    <scope>NUCLEOTIDE SEQUENCE [LARGE SCALE GENOMIC DNA]</scope>
    <source>
        <strain evidence="2 3">USDA 1844</strain>
    </source>
</reference>
<organism evidence="2 3">
    <name type="scientific">Rhizobium mongolense USDA 1844</name>
    <dbReference type="NCBI Taxonomy" id="1079460"/>
    <lineage>
        <taxon>Bacteria</taxon>
        <taxon>Pseudomonadati</taxon>
        <taxon>Pseudomonadota</taxon>
        <taxon>Alphaproteobacteria</taxon>
        <taxon>Hyphomicrobiales</taxon>
        <taxon>Rhizobiaceae</taxon>
        <taxon>Rhizobium/Agrobacterium group</taxon>
        <taxon>Rhizobium</taxon>
    </lineage>
</organism>
<evidence type="ECO:0000313" key="2">
    <source>
        <dbReference type="EMBL" id="TVZ74090.1"/>
    </source>
</evidence>
<dbReference type="Proteomes" id="UP000319824">
    <property type="component" value="Unassembled WGS sequence"/>
</dbReference>
<comment type="caution">
    <text evidence="2">The sequence shown here is derived from an EMBL/GenBank/DDBJ whole genome shotgun (WGS) entry which is preliminary data.</text>
</comment>
<feature type="domain" description="DUF6984" evidence="1">
    <location>
        <begin position="9"/>
        <end position="112"/>
    </location>
</feature>
<dbReference type="RefSeq" id="WP_022713122.1">
    <property type="nucleotide sequence ID" value="NZ_ATTQ01000001.1"/>
</dbReference>
<name>A0A559THL4_9HYPH</name>
<dbReference type="InterPro" id="IPR054253">
    <property type="entry name" value="DUF6984"/>
</dbReference>
<dbReference type="Pfam" id="PF22480">
    <property type="entry name" value="DUF6984"/>
    <property type="match status" value="1"/>
</dbReference>
<dbReference type="AlphaFoldDB" id="A0A559THL4"/>
<evidence type="ECO:0000313" key="3">
    <source>
        <dbReference type="Proteomes" id="UP000319824"/>
    </source>
</evidence>
<gene>
    <name evidence="2" type="ORF">BCL32_2401</name>
</gene>